<feature type="binding site" evidence="9">
    <location>
        <begin position="146"/>
        <end position="147"/>
    </location>
    <ligand>
        <name>NAD(+)</name>
        <dbReference type="ChEBI" id="CHEBI:57540"/>
    </ligand>
</feature>
<evidence type="ECO:0000313" key="13">
    <source>
        <dbReference type="EMBL" id="KLU99087.1"/>
    </source>
</evidence>
<comment type="catalytic activity">
    <reaction evidence="8">
        <text>a 2,3-saturated acyl-CoA + NAD(+) = a (2E)-enoyl-CoA + NADH + H(+)</text>
        <dbReference type="Rhea" id="RHEA:18177"/>
        <dbReference type="ChEBI" id="CHEBI:15378"/>
        <dbReference type="ChEBI" id="CHEBI:57540"/>
        <dbReference type="ChEBI" id="CHEBI:57945"/>
        <dbReference type="ChEBI" id="CHEBI:58856"/>
        <dbReference type="ChEBI" id="CHEBI:65111"/>
        <dbReference type="EC" id="1.3.1.44"/>
    </reaction>
</comment>
<dbReference type="GO" id="GO:0050343">
    <property type="term" value="F:trans-2-enoyl-CoA reductase (NADH) activity"/>
    <property type="evidence" value="ECO:0007669"/>
    <property type="project" value="UniProtKB-EC"/>
</dbReference>
<dbReference type="NCBIfam" id="NF010177">
    <property type="entry name" value="PRK13656.1"/>
    <property type="match status" value="1"/>
</dbReference>
<dbReference type="Pfam" id="PF12242">
    <property type="entry name" value="Eno-Rase_NADH_b"/>
    <property type="match status" value="1"/>
</dbReference>
<reference evidence="13 14" key="1">
    <citation type="submission" date="2015-05" db="EMBL/GenBank/DDBJ databases">
        <title>Photobacterium galathea sp. nov.</title>
        <authorList>
            <person name="Machado H."/>
            <person name="Gram L."/>
        </authorList>
    </citation>
    <scope>NUCLEOTIDE SEQUENCE [LARGE SCALE GENOMIC DNA]</scope>
    <source>
        <strain evidence="13 14">DSM 25995</strain>
    </source>
</reference>
<keyword evidence="5 9" id="KW-0520">NAD</keyword>
<feature type="domain" description="Enoyl reductase FAD binding" evidence="10">
    <location>
        <begin position="332"/>
        <end position="395"/>
    </location>
</feature>
<evidence type="ECO:0000256" key="5">
    <source>
        <dbReference type="ARBA" id="ARBA00023027"/>
    </source>
</evidence>
<dbReference type="NCBIfam" id="NF043048">
    <property type="entry name" value="EnoyACPredFabV"/>
    <property type="match status" value="1"/>
</dbReference>
<comment type="pathway">
    <text evidence="9">Lipid metabolism; fatty acid biosynthesis.</text>
</comment>
<dbReference type="GO" id="GO:0051287">
    <property type="term" value="F:NAD binding"/>
    <property type="evidence" value="ECO:0007669"/>
    <property type="project" value="UniProtKB-UniRule"/>
</dbReference>
<feature type="binding site" evidence="9">
    <location>
        <begin position="280"/>
        <end position="282"/>
    </location>
    <ligand>
        <name>NAD(+)</name>
        <dbReference type="ChEBI" id="CHEBI:57540"/>
    </ligand>
</feature>
<evidence type="ECO:0000256" key="3">
    <source>
        <dbReference type="ARBA" id="ARBA00022832"/>
    </source>
</evidence>
<dbReference type="GO" id="GO:0006633">
    <property type="term" value="P:fatty acid biosynthetic process"/>
    <property type="evidence" value="ECO:0007669"/>
    <property type="project" value="UniProtKB-UniRule"/>
</dbReference>
<accession>A0A0J1GH90</accession>
<evidence type="ECO:0000256" key="1">
    <source>
        <dbReference type="ARBA" id="ARBA00011245"/>
    </source>
</evidence>
<name>A0A0J1GH90_9GAMM</name>
<feature type="binding site" evidence="9">
    <location>
        <position position="251"/>
    </location>
    <ligand>
        <name>NAD(+)</name>
        <dbReference type="ChEBI" id="CHEBI:57540"/>
    </ligand>
</feature>
<dbReference type="PANTHER" id="PTHR37480:SF1">
    <property type="entry name" value="ENOYL-[ACYL-CARRIER-PROTEIN] REDUCTASE [NADH]"/>
    <property type="match status" value="1"/>
</dbReference>
<comment type="similarity">
    <text evidence="9">Belongs to the TER reductase family.</text>
</comment>
<dbReference type="PATRIC" id="fig|754436.4.peg.4002"/>
<keyword evidence="4 9" id="KW-0560">Oxidoreductase</keyword>
<evidence type="ECO:0000256" key="9">
    <source>
        <dbReference type="HAMAP-Rule" id="MF_01838"/>
    </source>
</evidence>
<feature type="active site" description="Proton donor" evidence="9">
    <location>
        <position position="242"/>
    </location>
</feature>
<dbReference type="OrthoDB" id="9802260at2"/>
<feature type="binding site" evidence="9">
    <location>
        <begin position="80"/>
        <end position="81"/>
    </location>
    <ligand>
        <name>NAD(+)</name>
        <dbReference type="ChEBI" id="CHEBI:57540"/>
    </ligand>
</feature>
<evidence type="ECO:0000256" key="6">
    <source>
        <dbReference type="ARBA" id="ARBA00023098"/>
    </source>
</evidence>
<evidence type="ECO:0000313" key="14">
    <source>
        <dbReference type="Proteomes" id="UP000036426"/>
    </source>
</evidence>
<feature type="domain" description="Trans-2-enoyl-CoA reductase-like NAD(P)H binding" evidence="12">
    <location>
        <begin position="3"/>
        <end position="85"/>
    </location>
</feature>
<feature type="binding site" evidence="9">
    <location>
        <begin position="53"/>
        <end position="58"/>
    </location>
    <ligand>
        <name>NAD(+)</name>
        <dbReference type="ChEBI" id="CHEBI:57540"/>
    </ligand>
</feature>
<evidence type="ECO:0000256" key="2">
    <source>
        <dbReference type="ARBA" id="ARBA00022516"/>
    </source>
</evidence>
<dbReference type="InterPro" id="IPR036291">
    <property type="entry name" value="NAD(P)-bd_dom_sf"/>
</dbReference>
<dbReference type="Gene3D" id="3.40.50.720">
    <property type="entry name" value="NAD(P)-binding Rossmann-like Domain"/>
    <property type="match status" value="1"/>
</dbReference>
<protein>
    <recommendedName>
        <fullName evidence="9">Enoyl-[acyl-carrier-protein] reductase [NADH]</fullName>
        <shortName evidence="9">ENR</shortName>
        <ecNumber evidence="9">1.3.1.9</ecNumber>
    </recommendedName>
</protein>
<evidence type="ECO:0000259" key="11">
    <source>
        <dbReference type="Pfam" id="PF12241"/>
    </source>
</evidence>
<evidence type="ECO:0000256" key="4">
    <source>
        <dbReference type="ARBA" id="ARBA00023002"/>
    </source>
</evidence>
<evidence type="ECO:0000259" key="10">
    <source>
        <dbReference type="Pfam" id="PF07055"/>
    </source>
</evidence>
<evidence type="ECO:0000259" key="12">
    <source>
        <dbReference type="Pfam" id="PF12242"/>
    </source>
</evidence>
<keyword evidence="6 9" id="KW-0443">Lipid metabolism</keyword>
<dbReference type="UniPathway" id="UPA00094"/>
<keyword evidence="14" id="KW-1185">Reference proteome</keyword>
<keyword evidence="2 9" id="KW-0444">Lipid biosynthesis</keyword>
<evidence type="ECO:0000256" key="7">
    <source>
        <dbReference type="ARBA" id="ARBA00023160"/>
    </source>
</evidence>
<feature type="binding site" evidence="9">
    <location>
        <position position="232"/>
    </location>
    <ligand>
        <name>substrate</name>
    </ligand>
</feature>
<dbReference type="InterPro" id="IPR050048">
    <property type="entry name" value="FabV-like_NADH_b"/>
</dbReference>
<dbReference type="SUPFAM" id="SSF51735">
    <property type="entry name" value="NAD(P)-binding Rossmann-fold domains"/>
    <property type="match status" value="1"/>
</dbReference>
<comment type="caution">
    <text evidence="13">The sequence shown here is derived from an EMBL/GenBank/DDBJ whole genome shotgun (WGS) entry which is preliminary data.</text>
</comment>
<comment type="subunit">
    <text evidence="1 9">Monomer.</text>
</comment>
<dbReference type="AlphaFoldDB" id="A0A0J1GH90"/>
<dbReference type="RefSeq" id="WP_047876006.1">
    <property type="nucleotide sequence ID" value="NZ_BMYC01000006.1"/>
</dbReference>
<dbReference type="Pfam" id="PF07055">
    <property type="entry name" value="Eno-Rase_FAD_bd"/>
    <property type="match status" value="1"/>
</dbReference>
<comment type="function">
    <text evidence="9">Involved in the final reduction of the elongation cycle of fatty acid synthesis (FAS II). Catalyzes the reduction of a carbon-carbon double bond in an enoyl moiety that is covalently linked to an acyl carrier protein (ACP).</text>
</comment>
<dbReference type="InterPro" id="IPR010758">
    <property type="entry name" value="Trans-2-enoyl-CoA_reductase"/>
</dbReference>
<dbReference type="Proteomes" id="UP000036426">
    <property type="component" value="Unassembled WGS sequence"/>
</dbReference>
<organism evidence="13 14">
    <name type="scientific">Photobacterium aphoticum</name>
    <dbReference type="NCBI Taxonomy" id="754436"/>
    <lineage>
        <taxon>Bacteria</taxon>
        <taxon>Pseudomonadati</taxon>
        <taxon>Pseudomonadota</taxon>
        <taxon>Gammaproteobacteria</taxon>
        <taxon>Vibrionales</taxon>
        <taxon>Vibrionaceae</taxon>
        <taxon>Photobacterium</taxon>
    </lineage>
</organism>
<feature type="domain" description="Trans-2-enoyl-CoA reductase catalytic" evidence="11">
    <location>
        <begin position="89"/>
        <end position="324"/>
    </location>
</feature>
<feature type="site" description="Plays an important role in discriminating NADH against NADPH" evidence="9">
    <location>
        <position position="81"/>
    </location>
</feature>
<dbReference type="Pfam" id="PF12241">
    <property type="entry name" value="Enoyl_reductase"/>
    <property type="match status" value="1"/>
</dbReference>
<dbReference type="GO" id="GO:0004318">
    <property type="term" value="F:enoyl-[acyl-carrier-protein] reductase (NADH) activity"/>
    <property type="evidence" value="ECO:0007669"/>
    <property type="project" value="UniProtKB-UniRule"/>
</dbReference>
<comment type="catalytic activity">
    <reaction evidence="9">
        <text>a 2,3-saturated acyl-[ACP] + NAD(+) = a (2E)-enoyl-[ACP] + NADH + H(+)</text>
        <dbReference type="Rhea" id="RHEA:10240"/>
        <dbReference type="Rhea" id="RHEA-COMP:9925"/>
        <dbReference type="Rhea" id="RHEA-COMP:9926"/>
        <dbReference type="ChEBI" id="CHEBI:15378"/>
        <dbReference type="ChEBI" id="CHEBI:57540"/>
        <dbReference type="ChEBI" id="CHEBI:57945"/>
        <dbReference type="ChEBI" id="CHEBI:78784"/>
        <dbReference type="ChEBI" id="CHEBI:78785"/>
        <dbReference type="EC" id="1.3.1.9"/>
    </reaction>
</comment>
<feature type="binding site" evidence="9">
    <location>
        <begin position="117"/>
        <end position="118"/>
    </location>
    <ligand>
        <name>NAD(+)</name>
        <dbReference type="ChEBI" id="CHEBI:57540"/>
    </ligand>
</feature>
<dbReference type="HAMAP" id="MF_01838">
    <property type="entry name" value="FabV_reductase"/>
    <property type="match status" value="1"/>
</dbReference>
<gene>
    <name evidence="9" type="primary">fabV</name>
    <name evidence="13" type="ORF">ABT58_18915</name>
</gene>
<dbReference type="EC" id="1.3.1.9" evidence="9"/>
<dbReference type="InterPro" id="IPR024906">
    <property type="entry name" value="Eno_Rdtase_FAD-bd_dom"/>
</dbReference>
<dbReference type="EMBL" id="LDOV01000037">
    <property type="protein sequence ID" value="KLU99087.1"/>
    <property type="molecule type" value="Genomic_DNA"/>
</dbReference>
<keyword evidence="3 9" id="KW-0276">Fatty acid metabolism</keyword>
<evidence type="ECO:0000256" key="8">
    <source>
        <dbReference type="ARBA" id="ARBA00048302"/>
    </source>
</evidence>
<proteinExistence type="inferred from homology"/>
<dbReference type="InterPro" id="IPR024910">
    <property type="entry name" value="Enoyl-CoA_Rdtase_cat_dom"/>
</dbReference>
<keyword evidence="7 9" id="KW-0275">Fatty acid biosynthesis</keyword>
<dbReference type="PANTHER" id="PTHR37480">
    <property type="entry name" value="ENOYL-[ACYL-CARRIER-PROTEIN] REDUCTASE [NADH]"/>
    <property type="match status" value="1"/>
</dbReference>
<sequence length="405" mass="44086">MKITPVIQGVIARSAHPLGCQQAVRQHIATVRQHMDPVDPVSETPPLRVLVLGASSGFGLASRIALTFGEQRADTIGVSFERGPSDKGVGTAGWYNNIYFRQEAEQAGRVAKNIVGDAFSPAVREQVVQAIRDDLGGQVDLVVYSLATGVRPDPQTGEMWRSVIKTTDEAFSGPTLNLETDTLETMTVEAATDEEIIATEKVMGGEDWAEWIATLHDAGVLATGCRTVAYSYIGPAITYPLYHHGTLGRAKQHLHVTADALNHQLQALGGQAHVAVCKALVTKASAFIPAFSPYMLALFKVMKAQGTHEGCIEQMQRLFGERFFPAQGEVEVDAQRLIRMDDWELAAETQQQVVALMAQITPENFTALGDYTGYKTDFLQLNGFAHEGIDYDADVSMAELLRLTP</sequence>